<dbReference type="EMBL" id="JAJNDC010000002">
    <property type="protein sequence ID" value="MCW9713078.1"/>
    <property type="molecule type" value="Genomic_DNA"/>
</dbReference>
<evidence type="ECO:0000313" key="2">
    <source>
        <dbReference type="EMBL" id="MCW9713078.1"/>
    </source>
</evidence>
<name>A0ABT3PZ01_9BACT</name>
<proteinExistence type="predicted"/>
<reference evidence="2 3" key="1">
    <citation type="submission" date="2021-11" db="EMBL/GenBank/DDBJ databases">
        <title>Aliifidinibius sp. nov., a new bacterium isolated from saline soil.</title>
        <authorList>
            <person name="Galisteo C."/>
            <person name="De La Haba R."/>
            <person name="Sanchez-Porro C."/>
            <person name="Ventosa A."/>
        </authorList>
    </citation>
    <scope>NUCLEOTIDE SEQUENCE [LARGE SCALE GENOMIC DNA]</scope>
    <source>
        <strain evidence="2 3">KACC 190600</strain>
    </source>
</reference>
<dbReference type="RefSeq" id="WP_265789533.1">
    <property type="nucleotide sequence ID" value="NZ_BAABRS010000002.1"/>
</dbReference>
<evidence type="ECO:0000313" key="3">
    <source>
        <dbReference type="Proteomes" id="UP001207337"/>
    </source>
</evidence>
<dbReference type="Pfam" id="PF19502">
    <property type="entry name" value="DUF6036"/>
    <property type="match status" value="1"/>
</dbReference>
<dbReference type="SUPFAM" id="SSF81301">
    <property type="entry name" value="Nucleotidyltransferase"/>
    <property type="match status" value="1"/>
</dbReference>
<dbReference type="Gene3D" id="3.30.460.40">
    <property type="match status" value="1"/>
</dbReference>
<organism evidence="2 3">
    <name type="scientific">Fodinibius salicampi</name>
    <dbReference type="NCBI Taxonomy" id="1920655"/>
    <lineage>
        <taxon>Bacteria</taxon>
        <taxon>Pseudomonadati</taxon>
        <taxon>Balneolota</taxon>
        <taxon>Balneolia</taxon>
        <taxon>Balneolales</taxon>
        <taxon>Balneolaceae</taxon>
        <taxon>Fodinibius</taxon>
    </lineage>
</organism>
<dbReference type="InterPro" id="IPR043519">
    <property type="entry name" value="NT_sf"/>
</dbReference>
<evidence type="ECO:0000259" key="1">
    <source>
        <dbReference type="Pfam" id="PF19502"/>
    </source>
</evidence>
<accession>A0ABT3PZ01</accession>
<gene>
    <name evidence="2" type="ORF">LQ318_09200</name>
</gene>
<feature type="domain" description="DUF6036" evidence="1">
    <location>
        <begin position="15"/>
        <end position="142"/>
    </location>
</feature>
<comment type="caution">
    <text evidence="2">The sequence shown here is derived from an EMBL/GenBank/DDBJ whole genome shotgun (WGS) entry which is preliminary data.</text>
</comment>
<dbReference type="InterPro" id="IPR045792">
    <property type="entry name" value="DUF6036"/>
</dbReference>
<sequence length="154" mass="17527">MKLEKDYEEFVALLNDHKVQYLIVGAYAVSYYARPRNTGDIDFFIGNSDKNIKQLLKVLQKFGFGALDLTKEDLSGDDKILQLGYEPVRIDIMTGISGVSFEEAYSNREQGKLGSQIVNFISLDDLIINKRASNRTKDKADAELLIEFRKDDSY</sequence>
<protein>
    <submittedName>
        <fullName evidence="2">Nucleotidyltransferase</fullName>
    </submittedName>
</protein>
<keyword evidence="3" id="KW-1185">Reference proteome</keyword>
<dbReference type="Proteomes" id="UP001207337">
    <property type="component" value="Unassembled WGS sequence"/>
</dbReference>